<dbReference type="PANTHER" id="PTHR36974:SF1">
    <property type="entry name" value="DOXX FAMILY MEMBRANE PROTEIN"/>
    <property type="match status" value="1"/>
</dbReference>
<protein>
    <recommendedName>
        <fullName evidence="8">DoxX</fullName>
    </recommendedName>
</protein>
<keyword evidence="3 5" id="KW-1133">Transmembrane helix</keyword>
<name>A0A517SBG2_9PLAN</name>
<dbReference type="AlphaFoldDB" id="A0A517SBG2"/>
<keyword evidence="4 5" id="KW-0472">Membrane</keyword>
<dbReference type="PANTHER" id="PTHR36974">
    <property type="entry name" value="MEMBRANE PROTEIN-RELATED"/>
    <property type="match status" value="1"/>
</dbReference>
<dbReference type="InterPro" id="IPR032808">
    <property type="entry name" value="DoxX"/>
</dbReference>
<reference evidence="6 7" key="1">
    <citation type="submission" date="2019-02" db="EMBL/GenBank/DDBJ databases">
        <title>Deep-cultivation of Planctomycetes and their phenomic and genomic characterization uncovers novel biology.</title>
        <authorList>
            <person name="Wiegand S."/>
            <person name="Jogler M."/>
            <person name="Boedeker C."/>
            <person name="Pinto D."/>
            <person name="Vollmers J."/>
            <person name="Rivas-Marin E."/>
            <person name="Kohn T."/>
            <person name="Peeters S.H."/>
            <person name="Heuer A."/>
            <person name="Rast P."/>
            <person name="Oberbeckmann S."/>
            <person name="Bunk B."/>
            <person name="Jeske O."/>
            <person name="Meyerdierks A."/>
            <person name="Storesund J.E."/>
            <person name="Kallscheuer N."/>
            <person name="Luecker S."/>
            <person name="Lage O.M."/>
            <person name="Pohl T."/>
            <person name="Merkel B.J."/>
            <person name="Hornburger P."/>
            <person name="Mueller R.-W."/>
            <person name="Bruemmer F."/>
            <person name="Labrenz M."/>
            <person name="Spormann A.M."/>
            <person name="Op den Camp H."/>
            <person name="Overmann J."/>
            <person name="Amann R."/>
            <person name="Jetten M.S.M."/>
            <person name="Mascher T."/>
            <person name="Medema M.H."/>
            <person name="Devos D.P."/>
            <person name="Kaster A.-K."/>
            <person name="Ovreas L."/>
            <person name="Rohde M."/>
            <person name="Galperin M.Y."/>
            <person name="Jogler C."/>
        </authorList>
    </citation>
    <scope>NUCLEOTIDE SEQUENCE [LARGE SCALE GENOMIC DNA]</scope>
    <source>
        <strain evidence="6 7">Pan44</strain>
    </source>
</reference>
<dbReference type="EMBL" id="CP036271">
    <property type="protein sequence ID" value="QDT53444.1"/>
    <property type="molecule type" value="Genomic_DNA"/>
</dbReference>
<gene>
    <name evidence="6" type="ORF">Pan44_14610</name>
</gene>
<dbReference type="Proteomes" id="UP000315700">
    <property type="component" value="Chromosome"/>
</dbReference>
<accession>A0A517SBG2</accession>
<evidence type="ECO:0000256" key="5">
    <source>
        <dbReference type="SAM" id="Phobius"/>
    </source>
</evidence>
<dbReference type="KEGG" id="ccos:Pan44_14610"/>
<keyword evidence="7" id="KW-1185">Reference proteome</keyword>
<keyword evidence="2 5" id="KW-0812">Transmembrane</keyword>
<dbReference type="InParanoid" id="A0A517SBG2"/>
<evidence type="ECO:0000256" key="2">
    <source>
        <dbReference type="ARBA" id="ARBA00022692"/>
    </source>
</evidence>
<dbReference type="Pfam" id="PF13564">
    <property type="entry name" value="DoxX_2"/>
    <property type="match status" value="1"/>
</dbReference>
<evidence type="ECO:0000256" key="1">
    <source>
        <dbReference type="ARBA" id="ARBA00004141"/>
    </source>
</evidence>
<evidence type="ECO:0000313" key="6">
    <source>
        <dbReference type="EMBL" id="QDT53444.1"/>
    </source>
</evidence>
<feature type="transmembrane region" description="Helical" evidence="5">
    <location>
        <begin position="92"/>
        <end position="111"/>
    </location>
</feature>
<evidence type="ECO:0000256" key="4">
    <source>
        <dbReference type="ARBA" id="ARBA00023136"/>
    </source>
</evidence>
<proteinExistence type="predicted"/>
<dbReference type="RefSeq" id="WP_145028664.1">
    <property type="nucleotide sequence ID" value="NZ_CP036271.1"/>
</dbReference>
<evidence type="ECO:0000313" key="7">
    <source>
        <dbReference type="Proteomes" id="UP000315700"/>
    </source>
</evidence>
<dbReference type="OrthoDB" id="327939at2"/>
<evidence type="ECO:0008006" key="8">
    <source>
        <dbReference type="Google" id="ProtNLM"/>
    </source>
</evidence>
<comment type="subcellular location">
    <subcellularLocation>
        <location evidence="1">Membrane</location>
        <topology evidence="1">Multi-pass membrane protein</topology>
    </subcellularLocation>
</comment>
<organism evidence="6 7">
    <name type="scientific">Caulifigura coniformis</name>
    <dbReference type="NCBI Taxonomy" id="2527983"/>
    <lineage>
        <taxon>Bacteria</taxon>
        <taxon>Pseudomonadati</taxon>
        <taxon>Planctomycetota</taxon>
        <taxon>Planctomycetia</taxon>
        <taxon>Planctomycetales</taxon>
        <taxon>Planctomycetaceae</taxon>
        <taxon>Caulifigura</taxon>
    </lineage>
</organism>
<dbReference type="GO" id="GO:0016020">
    <property type="term" value="C:membrane"/>
    <property type="evidence" value="ECO:0007669"/>
    <property type="project" value="UniProtKB-SubCell"/>
</dbReference>
<sequence>MIVPFVLLLATLVARLAGRLGTRSLDSWPAAVRAGLAAMLTLTASAHFNSMRHDLVKMVPPGIPEPMAMITFTGVCELAGAAGLMIPRLRVVAAWCLIVLFLALLPANIYAAREGIRLMGNPATPLWIRIPEQAAFIALTWWSGIHRARR</sequence>
<evidence type="ECO:0000256" key="3">
    <source>
        <dbReference type="ARBA" id="ARBA00022989"/>
    </source>
</evidence>